<evidence type="ECO:0000313" key="4">
    <source>
        <dbReference type="RefSeq" id="XP_017774041.1"/>
    </source>
</evidence>
<dbReference type="GeneID" id="108560841"/>
<dbReference type="InterPro" id="IPR051971">
    <property type="entry name" value="E3_ubiquitin-PDZ_ligase"/>
</dbReference>
<feature type="compositionally biased region" description="Low complexity" evidence="1">
    <location>
        <begin position="434"/>
        <end position="448"/>
    </location>
</feature>
<evidence type="ECO:0000313" key="3">
    <source>
        <dbReference type="Proteomes" id="UP000695000"/>
    </source>
</evidence>
<dbReference type="RefSeq" id="XP_017774041.1">
    <property type="nucleotide sequence ID" value="XM_017918552.1"/>
</dbReference>
<name>A0ABM1MHJ1_NICVS</name>
<dbReference type="SMART" id="SM00228">
    <property type="entry name" value="PDZ"/>
    <property type="match status" value="1"/>
</dbReference>
<dbReference type="CDD" id="cd06716">
    <property type="entry name" value="PDZ2-PDZRN4-like"/>
    <property type="match status" value="1"/>
</dbReference>
<feature type="region of interest" description="Disordered" evidence="1">
    <location>
        <begin position="408"/>
        <end position="455"/>
    </location>
</feature>
<sequence length="690" mass="77448">MDFVILKVNGTDVSSFPHEDAVRTFLTAQEPIVVEVKRRTPEEFQVAANVATPADECQAAAAASMGVVSTGVQTEFPDFTWIDDNTLECFSQEIDFEEVTLRKCSSDEKLGLTVCYSSGSEADTCTEVYIRDIAPQSVADRDGRLRQGDQILQVNGKDVANREETESLFAENKKAVTLLVSRCYNKSEDYLDAEAQGDASPNCKSAAYQNSIIEQLVQQQTESHHSGKVDVPPPHVPPHFMHDTLNLTNSLVRSKIDSIAHEMSELDHRMQNIQLVKSDKRKPPQLPHIPAPVESDTEHIYETIPESVDSELEPIYSCPYEANDENMVEQWLKAQDTDWNGQPKEIVVTKETKAKEKSRSKSSKSNSSGEEHENSSSAYNTGGSCNSNPLTFELACSLESKHNRSTLILCPPGETTESCETLKHTKTPARSKTKASSSKVNSPSSPTVRPGLNVPMLSDTMYTNAANLRQTILLQQQLFRQSLGQSNHETNRPTTSFTAPSLSQYQFISSQQNYTNTRTESTTMDTAMEWKVKRRPDGSRYIARRPVRNRILRNREIRISEERAGLTTEDDTISELKIGRYWTKEERKKHLEKSKERKQRQEILMAAKNIDENGDFIFHKTLDKSHGSMMNKKAANNLDNTVKKHKSTKKSQKSDVYENFSTVQEVLVHGNKVSANQNSKMIGLLSVTTV</sequence>
<dbReference type="Pfam" id="PF00595">
    <property type="entry name" value="PDZ"/>
    <property type="match status" value="1"/>
</dbReference>
<keyword evidence="3" id="KW-1185">Reference proteome</keyword>
<gene>
    <name evidence="4" type="primary">LOC108560841</name>
</gene>
<feature type="compositionally biased region" description="Basic and acidic residues" evidence="1">
    <location>
        <begin position="347"/>
        <end position="359"/>
    </location>
</feature>
<organism evidence="3 4">
    <name type="scientific">Nicrophorus vespilloides</name>
    <name type="common">Boreal carrion beetle</name>
    <dbReference type="NCBI Taxonomy" id="110193"/>
    <lineage>
        <taxon>Eukaryota</taxon>
        <taxon>Metazoa</taxon>
        <taxon>Ecdysozoa</taxon>
        <taxon>Arthropoda</taxon>
        <taxon>Hexapoda</taxon>
        <taxon>Insecta</taxon>
        <taxon>Pterygota</taxon>
        <taxon>Neoptera</taxon>
        <taxon>Endopterygota</taxon>
        <taxon>Coleoptera</taxon>
        <taxon>Polyphaga</taxon>
        <taxon>Staphyliniformia</taxon>
        <taxon>Silphidae</taxon>
        <taxon>Nicrophorinae</taxon>
        <taxon>Nicrophorus</taxon>
    </lineage>
</organism>
<dbReference type="PANTHER" id="PTHR15545:SF8">
    <property type="entry name" value="SLO-INTERACTING PROTEIN 1"/>
    <property type="match status" value="1"/>
</dbReference>
<dbReference type="InterPro" id="IPR036034">
    <property type="entry name" value="PDZ_sf"/>
</dbReference>
<dbReference type="PANTHER" id="PTHR15545">
    <property type="entry name" value="PDZ DOMAIN CONTAINING RING FINGER PROTEIN 3, 4"/>
    <property type="match status" value="1"/>
</dbReference>
<dbReference type="Proteomes" id="UP000695000">
    <property type="component" value="Unplaced"/>
</dbReference>
<feature type="region of interest" description="Disordered" evidence="1">
    <location>
        <begin position="342"/>
        <end position="382"/>
    </location>
</feature>
<dbReference type="PROSITE" id="PS50106">
    <property type="entry name" value="PDZ"/>
    <property type="match status" value="1"/>
</dbReference>
<accession>A0ABM1MHJ1</accession>
<reference evidence="4" key="1">
    <citation type="submission" date="2025-08" db="UniProtKB">
        <authorList>
            <consortium name="RefSeq"/>
        </authorList>
    </citation>
    <scope>IDENTIFICATION</scope>
    <source>
        <tissue evidence="4">Whole Larva</tissue>
    </source>
</reference>
<dbReference type="SUPFAM" id="SSF50156">
    <property type="entry name" value="PDZ domain-like"/>
    <property type="match status" value="2"/>
</dbReference>
<feature type="compositionally biased region" description="Basic residues" evidence="1">
    <location>
        <begin position="424"/>
        <end position="433"/>
    </location>
</feature>
<feature type="domain" description="PDZ" evidence="2">
    <location>
        <begin position="98"/>
        <end position="184"/>
    </location>
</feature>
<evidence type="ECO:0000259" key="2">
    <source>
        <dbReference type="PROSITE" id="PS50106"/>
    </source>
</evidence>
<proteinExistence type="predicted"/>
<dbReference type="InterPro" id="IPR001478">
    <property type="entry name" value="PDZ"/>
</dbReference>
<protein>
    <submittedName>
        <fullName evidence="4">E3 ubiquitin-protein ligase PDZRN3 isoform X1</fullName>
    </submittedName>
</protein>
<dbReference type="Gene3D" id="2.30.42.10">
    <property type="match status" value="1"/>
</dbReference>
<evidence type="ECO:0000256" key="1">
    <source>
        <dbReference type="SAM" id="MobiDB-lite"/>
    </source>
</evidence>